<dbReference type="AlphaFoldDB" id="A0A0H5R1M1"/>
<name>A0A0H5R1M1_9EUKA</name>
<evidence type="ECO:0000256" key="3">
    <source>
        <dbReference type="ARBA" id="ARBA00022787"/>
    </source>
</evidence>
<keyword evidence="4" id="KW-0653">Protein transport</keyword>
<feature type="transmembrane region" description="Helical" evidence="8">
    <location>
        <begin position="290"/>
        <end position="309"/>
    </location>
</feature>
<keyword evidence="8" id="KW-1133">Transmembrane helix</keyword>
<dbReference type="InterPro" id="IPR019564">
    <property type="entry name" value="Sam37/metaxin_N"/>
</dbReference>
<dbReference type="EMBL" id="HACM01001267">
    <property type="protein sequence ID" value="CRZ01709.1"/>
    <property type="molecule type" value="Transcribed_RNA"/>
</dbReference>
<evidence type="ECO:0000259" key="9">
    <source>
        <dbReference type="Pfam" id="PF10568"/>
    </source>
</evidence>
<protein>
    <recommendedName>
        <fullName evidence="9">Mitochondrial outer membrane transport complex Sam37/metaxin N-terminal domain-containing protein</fullName>
    </recommendedName>
</protein>
<comment type="subcellular location">
    <subcellularLocation>
        <location evidence="1">Mitochondrion outer membrane</location>
    </subcellularLocation>
</comment>
<reference evidence="10" key="1">
    <citation type="submission" date="2015-04" db="EMBL/GenBank/DDBJ databases">
        <title>The genome sequence of the plant pathogenic Rhizarian Plasmodiophora brassicae reveals insights in its biotrophic life cycle and the origin of chitin synthesis.</title>
        <authorList>
            <person name="Schwelm A."/>
            <person name="Fogelqvist J."/>
            <person name="Knaust A."/>
            <person name="Julke S."/>
            <person name="Lilja T."/>
            <person name="Dhandapani V."/>
            <person name="Bonilla-Rosso G."/>
            <person name="Karlsson M."/>
            <person name="Shevchenko A."/>
            <person name="Choi S.R."/>
            <person name="Kim H.G."/>
            <person name="Park J.Y."/>
            <person name="Lim Y.P."/>
            <person name="Ludwig-Muller J."/>
            <person name="Dixelius C."/>
        </authorList>
    </citation>
    <scope>NUCLEOTIDE SEQUENCE</scope>
    <source>
        <tissue evidence="10">Potato root galls</tissue>
    </source>
</reference>
<evidence type="ECO:0000256" key="1">
    <source>
        <dbReference type="ARBA" id="ARBA00004294"/>
    </source>
</evidence>
<dbReference type="GO" id="GO:0006626">
    <property type="term" value="P:protein targeting to mitochondrion"/>
    <property type="evidence" value="ECO:0007669"/>
    <property type="project" value="TreeGrafter"/>
</dbReference>
<organism evidence="10">
    <name type="scientific">Spongospora subterranea</name>
    <dbReference type="NCBI Taxonomy" id="70186"/>
    <lineage>
        <taxon>Eukaryota</taxon>
        <taxon>Sar</taxon>
        <taxon>Rhizaria</taxon>
        <taxon>Endomyxa</taxon>
        <taxon>Phytomyxea</taxon>
        <taxon>Plasmodiophorida</taxon>
        <taxon>Plasmodiophoridae</taxon>
        <taxon>Spongospora</taxon>
    </lineage>
</organism>
<feature type="compositionally biased region" description="Pro residues" evidence="7">
    <location>
        <begin position="267"/>
        <end position="277"/>
    </location>
</feature>
<evidence type="ECO:0000256" key="8">
    <source>
        <dbReference type="SAM" id="Phobius"/>
    </source>
</evidence>
<feature type="region of interest" description="Disordered" evidence="7">
    <location>
        <begin position="261"/>
        <end position="281"/>
    </location>
</feature>
<keyword evidence="5" id="KW-0496">Mitochondrion</keyword>
<dbReference type="InterPro" id="IPR050931">
    <property type="entry name" value="Mito_Protein_Transport_Metaxin"/>
</dbReference>
<keyword evidence="2" id="KW-0813">Transport</keyword>
<evidence type="ECO:0000256" key="5">
    <source>
        <dbReference type="ARBA" id="ARBA00023128"/>
    </source>
</evidence>
<dbReference type="Pfam" id="PF10568">
    <property type="entry name" value="Tom37"/>
    <property type="match status" value="1"/>
</dbReference>
<sequence length="311" mass="34752">TEPPLMDIEDEEDRGLVIARIGVPAWRLPSWHVQSLELLLLLNMTGSEYVVEHEPYGYSSSTGSLPSCEPRDGTILSSAQSIRYFADLLDQKVQQNDAVAYRVLCQDRLLPFCDRCLFQCDENFHRLAFALFRSVPFPVNNILPRRFRKASMARDVASGITSDAEFLERCRQVLDACCAKLESSGGPFILGSSPVSCDASLVAFIMFANHCPITTPDLPSMIPSSLQNYAQQVLEKYPRLKVEQDEPEKYSNYAQFTSRTRDIPIETPTPKPAPPPLTEEELAHQRSNRIALGVAAASFVGFVLFGGLFRK</sequence>
<keyword evidence="3" id="KW-1000">Mitochondrion outer membrane</keyword>
<dbReference type="GO" id="GO:0001401">
    <property type="term" value="C:SAM complex"/>
    <property type="evidence" value="ECO:0007669"/>
    <property type="project" value="InterPro"/>
</dbReference>
<evidence type="ECO:0000256" key="4">
    <source>
        <dbReference type="ARBA" id="ARBA00022927"/>
    </source>
</evidence>
<evidence type="ECO:0000256" key="6">
    <source>
        <dbReference type="ARBA" id="ARBA00023136"/>
    </source>
</evidence>
<keyword evidence="6 8" id="KW-0472">Membrane</keyword>
<dbReference type="PANTHER" id="PTHR12289">
    <property type="entry name" value="METAXIN RELATED"/>
    <property type="match status" value="1"/>
</dbReference>
<feature type="non-terminal residue" evidence="10">
    <location>
        <position position="1"/>
    </location>
</feature>
<evidence type="ECO:0000256" key="7">
    <source>
        <dbReference type="SAM" id="MobiDB-lite"/>
    </source>
</evidence>
<feature type="domain" description="Mitochondrial outer membrane transport complex Sam37/metaxin N-terminal" evidence="9">
    <location>
        <begin position="35"/>
        <end position="148"/>
    </location>
</feature>
<evidence type="ECO:0000313" key="10">
    <source>
        <dbReference type="EMBL" id="CRZ01709.1"/>
    </source>
</evidence>
<keyword evidence="8" id="KW-0812">Transmembrane</keyword>
<accession>A0A0H5R1M1</accession>
<proteinExistence type="predicted"/>
<dbReference type="GO" id="GO:0015031">
    <property type="term" value="P:protein transport"/>
    <property type="evidence" value="ECO:0007669"/>
    <property type="project" value="UniProtKB-KW"/>
</dbReference>
<evidence type="ECO:0000256" key="2">
    <source>
        <dbReference type="ARBA" id="ARBA00022448"/>
    </source>
</evidence>
<dbReference type="PANTHER" id="PTHR12289:SF41">
    <property type="entry name" value="FAILED AXON CONNECTIONS-RELATED"/>
    <property type="match status" value="1"/>
</dbReference>